<evidence type="ECO:0000256" key="4">
    <source>
        <dbReference type="ARBA" id="ARBA00022840"/>
    </source>
</evidence>
<dbReference type="InterPro" id="IPR000719">
    <property type="entry name" value="Prot_kinase_dom"/>
</dbReference>
<feature type="domain" description="Protein kinase" evidence="6">
    <location>
        <begin position="15"/>
        <end position="244"/>
    </location>
</feature>
<dbReference type="EMBL" id="JBFARM010000004">
    <property type="protein sequence ID" value="MEV4287130.1"/>
    <property type="molecule type" value="Genomic_DNA"/>
</dbReference>
<keyword evidence="3" id="KW-0418">Kinase</keyword>
<feature type="compositionally biased region" description="Low complexity" evidence="5">
    <location>
        <begin position="331"/>
        <end position="345"/>
    </location>
</feature>
<keyword evidence="4" id="KW-0067">ATP-binding</keyword>
<evidence type="ECO:0000259" key="6">
    <source>
        <dbReference type="PROSITE" id="PS50011"/>
    </source>
</evidence>
<feature type="compositionally biased region" description="Polar residues" evidence="5">
    <location>
        <begin position="430"/>
        <end position="454"/>
    </location>
</feature>
<dbReference type="SMART" id="SM00220">
    <property type="entry name" value="S_TKc"/>
    <property type="match status" value="1"/>
</dbReference>
<dbReference type="Pfam" id="PF00069">
    <property type="entry name" value="Pkinase"/>
    <property type="match status" value="1"/>
</dbReference>
<organism evidence="7 8">
    <name type="scientific">Nonomuraea bangladeshensis</name>
    <dbReference type="NCBI Taxonomy" id="404385"/>
    <lineage>
        <taxon>Bacteria</taxon>
        <taxon>Bacillati</taxon>
        <taxon>Actinomycetota</taxon>
        <taxon>Actinomycetes</taxon>
        <taxon>Streptosporangiales</taxon>
        <taxon>Streptosporangiaceae</taxon>
        <taxon>Nonomuraea</taxon>
    </lineage>
</organism>
<dbReference type="PANTHER" id="PTHR43289">
    <property type="entry name" value="MITOGEN-ACTIVATED PROTEIN KINASE KINASE KINASE 20-RELATED"/>
    <property type="match status" value="1"/>
</dbReference>
<comment type="caution">
    <text evidence="7">The sequence shown here is derived from an EMBL/GenBank/DDBJ whole genome shotgun (WGS) entry which is preliminary data.</text>
</comment>
<evidence type="ECO:0000256" key="2">
    <source>
        <dbReference type="ARBA" id="ARBA00022741"/>
    </source>
</evidence>
<evidence type="ECO:0000313" key="7">
    <source>
        <dbReference type="EMBL" id="MEV4287130.1"/>
    </source>
</evidence>
<sequence length="748" mass="76916">MHPLRPGDPAKLGAYDIAGRLTDGPRGAAFLGKESDDAPLRVIKVLPSAHEAGSDDVARLTGVQRVSSSYVARTLEAGLHEGRPFVVREHVEGRSLAEAVAADGPLDADTLERVAVGVLTALTAVHLAGITHRGLTPHNVILGPDGPRVTDVDLGEPAGEIGYRAPEQIRGLAYGPYADVFAWAATVAFAATGQAPFGQDEEAVLNGEPELGSLAEPLRRVVQAALSKDTGQRPTTYMALLQLLGDKRGGVATQKPESGPDVVLDGIPLQGVVIPGLTAPGAPVPGLPMDGVPPQGVPMQGLPGPGAPVPGLPMDGVPPQQTWGPPPVPPQGGLAPAGPEPVQGVPLPPPPPMWEPPREQQRQAPVQGQTVPSRPPRKFPLGLAAAVGALALLSGAGLWGANQYAATQKFEPVAAAGDQKTQGPAGAGDTNANTNQNGLPQPNNQDQTGQNQPEVTVPWANTPGTDQNDVGPMTLPSDWTSQAPTPPEYSTVPSPLPINTQPVAQPPVTTQPAPTQTAAPQPTVTVTARETPTPTPSNSNVTTMGPSETPTAGPTVTVTATPTPTVTETPTPTATPTAVPSATPSATPTRRAPSATPTHRPTITRTQTPTARPTQPTVRPTQTRTPSARPTAAPTTVAPVIKNPYTPTQVCGEGFYVQRKQAFSTGETFQLYNASTGENCVVTMKTSEVGKSTPVSVTLEVQGGGSKNQSGNFEYYAGPVKLNGKGKCVRFSGSVGSASTSAGWANCG</sequence>
<dbReference type="Gene3D" id="1.10.510.10">
    <property type="entry name" value="Transferase(Phosphotransferase) domain 1"/>
    <property type="match status" value="1"/>
</dbReference>
<dbReference type="PROSITE" id="PS50011">
    <property type="entry name" value="PROTEIN_KINASE_DOM"/>
    <property type="match status" value="1"/>
</dbReference>
<protein>
    <recommendedName>
        <fullName evidence="6">Protein kinase domain-containing protein</fullName>
    </recommendedName>
</protein>
<name>A0ABV3H3M0_9ACTN</name>
<gene>
    <name evidence="7" type="ORF">AB0K40_16620</name>
</gene>
<dbReference type="RefSeq" id="WP_364450132.1">
    <property type="nucleotide sequence ID" value="NZ_JBFARM010000004.1"/>
</dbReference>
<feature type="compositionally biased region" description="Pro residues" evidence="5">
    <location>
        <begin position="346"/>
        <end position="355"/>
    </location>
</feature>
<evidence type="ECO:0000256" key="5">
    <source>
        <dbReference type="SAM" id="MobiDB-lite"/>
    </source>
</evidence>
<dbReference type="Proteomes" id="UP001552427">
    <property type="component" value="Unassembled WGS sequence"/>
</dbReference>
<feature type="compositionally biased region" description="Low complexity" evidence="5">
    <location>
        <begin position="500"/>
        <end position="639"/>
    </location>
</feature>
<dbReference type="InterPro" id="IPR011009">
    <property type="entry name" value="Kinase-like_dom_sf"/>
</dbReference>
<keyword evidence="2" id="KW-0547">Nucleotide-binding</keyword>
<evidence type="ECO:0000256" key="1">
    <source>
        <dbReference type="ARBA" id="ARBA00022679"/>
    </source>
</evidence>
<proteinExistence type="predicted"/>
<reference evidence="7 8" key="1">
    <citation type="submission" date="2024-06" db="EMBL/GenBank/DDBJ databases">
        <title>The Natural Products Discovery Center: Release of the First 8490 Sequenced Strains for Exploring Actinobacteria Biosynthetic Diversity.</title>
        <authorList>
            <person name="Kalkreuter E."/>
            <person name="Kautsar S.A."/>
            <person name="Yang D."/>
            <person name="Bader C.D."/>
            <person name="Teijaro C.N."/>
            <person name="Fluegel L."/>
            <person name="Davis C.M."/>
            <person name="Simpson J.R."/>
            <person name="Lauterbach L."/>
            <person name="Steele A.D."/>
            <person name="Gui C."/>
            <person name="Meng S."/>
            <person name="Li G."/>
            <person name="Viehrig K."/>
            <person name="Ye F."/>
            <person name="Su P."/>
            <person name="Kiefer A.F."/>
            <person name="Nichols A."/>
            <person name="Cepeda A.J."/>
            <person name="Yan W."/>
            <person name="Fan B."/>
            <person name="Jiang Y."/>
            <person name="Adhikari A."/>
            <person name="Zheng C.-J."/>
            <person name="Schuster L."/>
            <person name="Cowan T.M."/>
            <person name="Smanski M.J."/>
            <person name="Chevrette M.G."/>
            <person name="De Carvalho L.P.S."/>
            <person name="Shen B."/>
        </authorList>
    </citation>
    <scope>NUCLEOTIDE SEQUENCE [LARGE SCALE GENOMIC DNA]</scope>
    <source>
        <strain evidence="7 8">NPDC049574</strain>
    </source>
</reference>
<dbReference type="SUPFAM" id="SSF56112">
    <property type="entry name" value="Protein kinase-like (PK-like)"/>
    <property type="match status" value="1"/>
</dbReference>
<feature type="region of interest" description="Disordered" evidence="5">
    <location>
        <begin position="293"/>
        <end position="377"/>
    </location>
</feature>
<keyword evidence="8" id="KW-1185">Reference proteome</keyword>
<evidence type="ECO:0000313" key="8">
    <source>
        <dbReference type="Proteomes" id="UP001552427"/>
    </source>
</evidence>
<keyword evidence="1" id="KW-0808">Transferase</keyword>
<evidence type="ECO:0000256" key="3">
    <source>
        <dbReference type="ARBA" id="ARBA00022777"/>
    </source>
</evidence>
<feature type="region of interest" description="Disordered" evidence="5">
    <location>
        <begin position="415"/>
        <end position="639"/>
    </location>
</feature>
<accession>A0ABV3H3M0</accession>
<dbReference type="PANTHER" id="PTHR43289:SF34">
    <property type="entry name" value="SERINE_THREONINE-PROTEIN KINASE YBDM-RELATED"/>
    <property type="match status" value="1"/>
</dbReference>